<evidence type="ECO:0000313" key="3">
    <source>
        <dbReference type="EMBL" id="GAA3036001.1"/>
    </source>
</evidence>
<organism evidence="3 4">
    <name type="scientific">Gordonia defluvii</name>
    <dbReference type="NCBI Taxonomy" id="283718"/>
    <lineage>
        <taxon>Bacteria</taxon>
        <taxon>Bacillati</taxon>
        <taxon>Actinomycetota</taxon>
        <taxon>Actinomycetes</taxon>
        <taxon>Mycobacteriales</taxon>
        <taxon>Gordoniaceae</taxon>
        <taxon>Gordonia</taxon>
    </lineage>
</organism>
<dbReference type="InterPro" id="IPR050275">
    <property type="entry name" value="PGM_Phosphatase"/>
</dbReference>
<dbReference type="RefSeq" id="WP_290713221.1">
    <property type="nucleotide sequence ID" value="NZ_BAAAVS010000023.1"/>
</dbReference>
<dbReference type="PROSITE" id="PS00175">
    <property type="entry name" value="PG_MUTASE"/>
    <property type="match status" value="1"/>
</dbReference>
<dbReference type="Gene3D" id="3.40.50.1240">
    <property type="entry name" value="Phosphoglycerate mutase-like"/>
    <property type="match status" value="1"/>
</dbReference>
<dbReference type="PANTHER" id="PTHR48100">
    <property type="entry name" value="BROAD-SPECIFICITY PHOSPHATASE YOR283W-RELATED"/>
    <property type="match status" value="1"/>
</dbReference>
<dbReference type="InterPro" id="IPR029033">
    <property type="entry name" value="His_PPase_superfam"/>
</dbReference>
<dbReference type="EMBL" id="BAAAVS010000023">
    <property type="protein sequence ID" value="GAA3036001.1"/>
    <property type="molecule type" value="Genomic_DNA"/>
</dbReference>
<reference evidence="4" key="1">
    <citation type="journal article" date="2019" name="Int. J. Syst. Evol. Microbiol.">
        <title>The Global Catalogue of Microorganisms (GCM) 10K type strain sequencing project: providing services to taxonomists for standard genome sequencing and annotation.</title>
        <authorList>
            <consortium name="The Broad Institute Genomics Platform"/>
            <consortium name="The Broad Institute Genome Sequencing Center for Infectious Disease"/>
            <person name="Wu L."/>
            <person name="Ma J."/>
        </authorList>
    </citation>
    <scope>NUCLEOTIDE SEQUENCE [LARGE SCALE GENOMIC DNA]</scope>
    <source>
        <strain evidence="4">JCM 14234</strain>
    </source>
</reference>
<keyword evidence="4" id="KW-1185">Reference proteome</keyword>
<dbReference type="Pfam" id="PF00300">
    <property type="entry name" value="His_Phos_1"/>
    <property type="match status" value="1"/>
</dbReference>
<keyword evidence="2" id="KW-0413">Isomerase</keyword>
<name>A0ABP6LCN0_9ACTN</name>
<dbReference type="CDD" id="cd07067">
    <property type="entry name" value="HP_PGM_like"/>
    <property type="match status" value="1"/>
</dbReference>
<dbReference type="SMART" id="SM00855">
    <property type="entry name" value="PGAM"/>
    <property type="match status" value="1"/>
</dbReference>
<proteinExistence type="predicted"/>
<evidence type="ECO:0000313" key="4">
    <source>
        <dbReference type="Proteomes" id="UP001501035"/>
    </source>
</evidence>
<accession>A0ABP6LCN0</accession>
<dbReference type="PANTHER" id="PTHR48100:SF1">
    <property type="entry name" value="HISTIDINE PHOSPHATASE FAMILY PROTEIN-RELATED"/>
    <property type="match status" value="1"/>
</dbReference>
<dbReference type="InterPro" id="IPR001345">
    <property type="entry name" value="PG/BPGM_mutase_AS"/>
</dbReference>
<comment type="caution">
    <text evidence="3">The sequence shown here is derived from an EMBL/GenBank/DDBJ whole genome shotgun (WGS) entry which is preliminary data.</text>
</comment>
<dbReference type="InterPro" id="IPR013078">
    <property type="entry name" value="His_Pase_superF_clade-1"/>
</dbReference>
<dbReference type="Proteomes" id="UP001501035">
    <property type="component" value="Unassembled WGS sequence"/>
</dbReference>
<evidence type="ECO:0000256" key="1">
    <source>
        <dbReference type="ARBA" id="ARBA00023152"/>
    </source>
</evidence>
<keyword evidence="1" id="KW-0324">Glycolysis</keyword>
<sequence>MPRLYLVRHGETTSNVMKRLDTAMPGAALTDFGGRQAARFGLENIAASGRPVTLISSVARRAQQTAEVVGGVWGVDAEVVDGLHEVQVGDLEDRNDKEAYLTFSSIVERWHHGETSVALPGGESLDDVFDRYLPVVEDLAQRYLAGPQGRDVYVVSHGAAIRLIAARLAGIDPGFAVSNHLPNTGVVELSYAPGSDSAWSAHRWGDRLAPFAGDAAGEDNPMG</sequence>
<evidence type="ECO:0000256" key="2">
    <source>
        <dbReference type="ARBA" id="ARBA00023235"/>
    </source>
</evidence>
<gene>
    <name evidence="3" type="ORF">GCM10010528_15900</name>
</gene>
<protein>
    <submittedName>
        <fullName evidence="3">Histidine phosphatase family protein</fullName>
    </submittedName>
</protein>
<dbReference type="SUPFAM" id="SSF53254">
    <property type="entry name" value="Phosphoglycerate mutase-like"/>
    <property type="match status" value="1"/>
</dbReference>